<protein>
    <recommendedName>
        <fullName evidence="1">NAD-dependent epimerase/dehydratase domain-containing protein</fullName>
    </recommendedName>
</protein>
<dbReference type="Proteomes" id="UP000611640">
    <property type="component" value="Chromosome"/>
</dbReference>
<keyword evidence="3" id="KW-1185">Reference proteome</keyword>
<dbReference type="SUPFAM" id="SSF51735">
    <property type="entry name" value="NAD(P)-binding Rossmann-fold domains"/>
    <property type="match status" value="1"/>
</dbReference>
<dbReference type="RefSeq" id="WP_203962568.1">
    <property type="nucleotide sequence ID" value="NZ_AP023355.1"/>
</dbReference>
<dbReference type="EMBL" id="AP023355">
    <property type="protein sequence ID" value="BCJ36161.1"/>
    <property type="molecule type" value="Genomic_DNA"/>
</dbReference>
<organism evidence="2 3">
    <name type="scientific">Actinocatenispora thailandica</name>
    <dbReference type="NCBI Taxonomy" id="227318"/>
    <lineage>
        <taxon>Bacteria</taxon>
        <taxon>Bacillati</taxon>
        <taxon>Actinomycetota</taxon>
        <taxon>Actinomycetes</taxon>
        <taxon>Micromonosporales</taxon>
        <taxon>Micromonosporaceae</taxon>
        <taxon>Actinocatenispora</taxon>
    </lineage>
</organism>
<accession>A0A7R7DR22</accession>
<dbReference type="InterPro" id="IPR050177">
    <property type="entry name" value="Lipid_A_modif_metabolic_enz"/>
</dbReference>
<dbReference type="Pfam" id="PF01370">
    <property type="entry name" value="Epimerase"/>
    <property type="match status" value="1"/>
</dbReference>
<dbReference type="KEGG" id="atl:Athai_36640"/>
<feature type="domain" description="NAD-dependent epimerase/dehydratase" evidence="1">
    <location>
        <begin position="4"/>
        <end position="159"/>
    </location>
</feature>
<evidence type="ECO:0000313" key="3">
    <source>
        <dbReference type="Proteomes" id="UP000611640"/>
    </source>
</evidence>
<proteinExistence type="predicted"/>
<dbReference type="InterPro" id="IPR036291">
    <property type="entry name" value="NAD(P)-bd_dom_sf"/>
</dbReference>
<reference evidence="2 3" key="1">
    <citation type="submission" date="2020-08" db="EMBL/GenBank/DDBJ databases">
        <title>Whole genome shotgun sequence of Actinocatenispora thailandica NBRC 105041.</title>
        <authorList>
            <person name="Komaki H."/>
            <person name="Tamura T."/>
        </authorList>
    </citation>
    <scope>NUCLEOTIDE SEQUENCE [LARGE SCALE GENOMIC DNA]</scope>
    <source>
        <strain evidence="2 3">NBRC 105041</strain>
    </source>
</reference>
<gene>
    <name evidence="2" type="ORF">Athai_36640</name>
</gene>
<dbReference type="Gene3D" id="3.40.50.720">
    <property type="entry name" value="NAD(P)-binding Rossmann-like Domain"/>
    <property type="match status" value="1"/>
</dbReference>
<evidence type="ECO:0000259" key="1">
    <source>
        <dbReference type="Pfam" id="PF01370"/>
    </source>
</evidence>
<sequence length="262" mass="27818">MRLLVIGGAGYVGRLVLPGLAERHQVRVLDLHRTTADCEYRQGDATDPTDLARACAGMDAVIHMAMAPTTPDDRVDPATAFDVHVKSAYLTVLAAAKADARHVVFVSSLSVFAALGSRRLGIDDEPDATEPYGLTKRLGEQAVRAAATATGTDLTILRLAWPTPDDVWPAWEVGLAQTDYTNTQTELRRDRVTAENPHPPLRFPDGRPLPALAGSDLAGALLGALETPDGIRTLPLTGDAAGALIDLSATMTALSWSPSHTL</sequence>
<name>A0A7R7DR22_9ACTN</name>
<evidence type="ECO:0000313" key="2">
    <source>
        <dbReference type="EMBL" id="BCJ36161.1"/>
    </source>
</evidence>
<dbReference type="AlphaFoldDB" id="A0A7R7DR22"/>
<dbReference type="InterPro" id="IPR001509">
    <property type="entry name" value="Epimerase_deHydtase"/>
</dbReference>
<dbReference type="PANTHER" id="PTHR43245">
    <property type="entry name" value="BIFUNCTIONAL POLYMYXIN RESISTANCE PROTEIN ARNA"/>
    <property type="match status" value="1"/>
</dbReference>